<protein>
    <submittedName>
        <fullName evidence="1">Uncharacterized protein</fullName>
    </submittedName>
</protein>
<organism evidence="1">
    <name type="scientific">Arundo donax</name>
    <name type="common">Giant reed</name>
    <name type="synonym">Donax arundinaceus</name>
    <dbReference type="NCBI Taxonomy" id="35708"/>
    <lineage>
        <taxon>Eukaryota</taxon>
        <taxon>Viridiplantae</taxon>
        <taxon>Streptophyta</taxon>
        <taxon>Embryophyta</taxon>
        <taxon>Tracheophyta</taxon>
        <taxon>Spermatophyta</taxon>
        <taxon>Magnoliopsida</taxon>
        <taxon>Liliopsida</taxon>
        <taxon>Poales</taxon>
        <taxon>Poaceae</taxon>
        <taxon>PACMAD clade</taxon>
        <taxon>Arundinoideae</taxon>
        <taxon>Arundineae</taxon>
        <taxon>Arundo</taxon>
    </lineage>
</organism>
<sequence length="51" mass="5615">MRLCQRSGVGVHIIYSQFAIGWYHRLSNSQVSLPSNPLSLIASQGSILKSN</sequence>
<dbReference type="AlphaFoldDB" id="A0A0A9PA31"/>
<proteinExistence type="predicted"/>
<evidence type="ECO:0000313" key="1">
    <source>
        <dbReference type="EMBL" id="JAD14474.1"/>
    </source>
</evidence>
<reference evidence="1" key="2">
    <citation type="journal article" date="2015" name="Data Brief">
        <title>Shoot transcriptome of the giant reed, Arundo donax.</title>
        <authorList>
            <person name="Barrero R.A."/>
            <person name="Guerrero F.D."/>
            <person name="Moolhuijzen P."/>
            <person name="Goolsby J.A."/>
            <person name="Tidwell J."/>
            <person name="Bellgard S.E."/>
            <person name="Bellgard M.I."/>
        </authorList>
    </citation>
    <scope>NUCLEOTIDE SEQUENCE</scope>
    <source>
        <tissue evidence="1">Shoot tissue taken approximately 20 cm above the soil surface</tissue>
    </source>
</reference>
<reference evidence="1" key="1">
    <citation type="submission" date="2014-09" db="EMBL/GenBank/DDBJ databases">
        <authorList>
            <person name="Magalhaes I.L.F."/>
            <person name="Oliveira U."/>
            <person name="Santos F.R."/>
            <person name="Vidigal T.H.D.A."/>
            <person name="Brescovit A.D."/>
            <person name="Santos A.J."/>
        </authorList>
    </citation>
    <scope>NUCLEOTIDE SEQUENCE</scope>
    <source>
        <tissue evidence="1">Shoot tissue taken approximately 20 cm above the soil surface</tissue>
    </source>
</reference>
<dbReference type="EMBL" id="GBRH01283421">
    <property type="protein sequence ID" value="JAD14474.1"/>
    <property type="molecule type" value="Transcribed_RNA"/>
</dbReference>
<accession>A0A0A9PA31</accession>
<name>A0A0A9PA31_ARUDO</name>